<keyword evidence="4" id="KW-1185">Reference proteome</keyword>
<gene>
    <name evidence="3" type="ORF">DICVIV_04011</name>
</gene>
<reference evidence="3 4" key="1">
    <citation type="submission" date="2013-11" db="EMBL/GenBank/DDBJ databases">
        <title>Draft genome of the bovine lungworm Dictyocaulus viviparus.</title>
        <authorList>
            <person name="Mitreva M."/>
        </authorList>
    </citation>
    <scope>NUCLEOTIDE SEQUENCE [LARGE SCALE GENOMIC DNA]</scope>
    <source>
        <strain evidence="3 4">HannoverDv2000</strain>
    </source>
</reference>
<dbReference type="EMBL" id="KN716222">
    <property type="protein sequence ID" value="KJH49827.1"/>
    <property type="molecule type" value="Genomic_DNA"/>
</dbReference>
<dbReference type="Proteomes" id="UP000053766">
    <property type="component" value="Unassembled WGS sequence"/>
</dbReference>
<feature type="region of interest" description="Disordered" evidence="1">
    <location>
        <begin position="19"/>
        <end position="61"/>
    </location>
</feature>
<evidence type="ECO:0000313" key="3">
    <source>
        <dbReference type="EMBL" id="KJH49827.1"/>
    </source>
</evidence>
<evidence type="ECO:0000313" key="4">
    <source>
        <dbReference type="Proteomes" id="UP000053766"/>
    </source>
</evidence>
<feature type="signal peptide" evidence="2">
    <location>
        <begin position="1"/>
        <end position="16"/>
    </location>
</feature>
<dbReference type="AlphaFoldDB" id="A0A0D8Y107"/>
<protein>
    <submittedName>
        <fullName evidence="3">Uncharacterized protein</fullName>
    </submittedName>
</protein>
<sequence>MDCLLILAIMVTTLLACGPPQQQTLPQPFPQPRPPPQPQPPLGGGNSTGRRRRRETELTSAEHNIETQLKSIGCDEADLVEAVREISVILQTIRNATCDQVINHILKTAENFSTSMMDTSEIVAVF</sequence>
<accession>A0A0D8Y107</accession>
<evidence type="ECO:0000256" key="1">
    <source>
        <dbReference type="SAM" id="MobiDB-lite"/>
    </source>
</evidence>
<feature type="chain" id="PRO_5002336384" evidence="2">
    <location>
        <begin position="17"/>
        <end position="126"/>
    </location>
</feature>
<keyword evidence="2" id="KW-0732">Signal</keyword>
<name>A0A0D8Y107_DICVI</name>
<feature type="compositionally biased region" description="Pro residues" evidence="1">
    <location>
        <begin position="27"/>
        <end position="41"/>
    </location>
</feature>
<evidence type="ECO:0000256" key="2">
    <source>
        <dbReference type="SAM" id="SignalP"/>
    </source>
</evidence>
<reference evidence="4" key="2">
    <citation type="journal article" date="2016" name="Sci. Rep.">
        <title>Dictyocaulus viviparus genome, variome and transcriptome elucidate lungworm biology and support future intervention.</title>
        <authorList>
            <person name="McNulty S.N."/>
            <person name="Strube C."/>
            <person name="Rosa B.A."/>
            <person name="Martin J.C."/>
            <person name="Tyagi R."/>
            <person name="Choi Y.J."/>
            <person name="Wang Q."/>
            <person name="Hallsworth Pepin K."/>
            <person name="Zhang X."/>
            <person name="Ozersky P."/>
            <person name="Wilson R.K."/>
            <person name="Sternberg P.W."/>
            <person name="Gasser R.B."/>
            <person name="Mitreva M."/>
        </authorList>
    </citation>
    <scope>NUCLEOTIDE SEQUENCE [LARGE SCALE GENOMIC DNA]</scope>
    <source>
        <strain evidence="4">HannoverDv2000</strain>
    </source>
</reference>
<organism evidence="3 4">
    <name type="scientific">Dictyocaulus viviparus</name>
    <name type="common">Bovine lungworm</name>
    <dbReference type="NCBI Taxonomy" id="29172"/>
    <lineage>
        <taxon>Eukaryota</taxon>
        <taxon>Metazoa</taxon>
        <taxon>Ecdysozoa</taxon>
        <taxon>Nematoda</taxon>
        <taxon>Chromadorea</taxon>
        <taxon>Rhabditida</taxon>
        <taxon>Rhabditina</taxon>
        <taxon>Rhabditomorpha</taxon>
        <taxon>Strongyloidea</taxon>
        <taxon>Metastrongylidae</taxon>
        <taxon>Dictyocaulus</taxon>
    </lineage>
</organism>
<proteinExistence type="predicted"/>